<proteinExistence type="predicted"/>
<name>A0A284RT96_ARMOS</name>
<gene>
    <name evidence="1" type="ORF">ARMOST_15374</name>
</gene>
<organism evidence="1 2">
    <name type="scientific">Armillaria ostoyae</name>
    <name type="common">Armillaria root rot fungus</name>
    <dbReference type="NCBI Taxonomy" id="47428"/>
    <lineage>
        <taxon>Eukaryota</taxon>
        <taxon>Fungi</taxon>
        <taxon>Dikarya</taxon>
        <taxon>Basidiomycota</taxon>
        <taxon>Agaricomycotina</taxon>
        <taxon>Agaricomycetes</taxon>
        <taxon>Agaricomycetidae</taxon>
        <taxon>Agaricales</taxon>
        <taxon>Marasmiineae</taxon>
        <taxon>Physalacriaceae</taxon>
        <taxon>Armillaria</taxon>
    </lineage>
</organism>
<dbReference type="AlphaFoldDB" id="A0A284RT96"/>
<protein>
    <submittedName>
        <fullName evidence="1">Uncharacterized protein</fullName>
    </submittedName>
</protein>
<evidence type="ECO:0000313" key="2">
    <source>
        <dbReference type="Proteomes" id="UP000219338"/>
    </source>
</evidence>
<dbReference type="EMBL" id="FUEG01000015">
    <property type="protein sequence ID" value="SJL11960.1"/>
    <property type="molecule type" value="Genomic_DNA"/>
</dbReference>
<dbReference type="Proteomes" id="UP000219338">
    <property type="component" value="Unassembled WGS sequence"/>
</dbReference>
<sequence>MSRHSLQELVCLLTVAVENRTARITVKSRYP</sequence>
<evidence type="ECO:0000313" key="1">
    <source>
        <dbReference type="EMBL" id="SJL11960.1"/>
    </source>
</evidence>
<keyword evidence="2" id="KW-1185">Reference proteome</keyword>
<accession>A0A284RT96</accession>
<reference evidence="2" key="1">
    <citation type="journal article" date="2017" name="Nat. Ecol. Evol.">
        <title>Genome expansion and lineage-specific genetic innovations in the forest pathogenic fungi Armillaria.</title>
        <authorList>
            <person name="Sipos G."/>
            <person name="Prasanna A.N."/>
            <person name="Walter M.C."/>
            <person name="O'Connor E."/>
            <person name="Balint B."/>
            <person name="Krizsan K."/>
            <person name="Kiss B."/>
            <person name="Hess J."/>
            <person name="Varga T."/>
            <person name="Slot J."/>
            <person name="Riley R."/>
            <person name="Boka B."/>
            <person name="Rigling D."/>
            <person name="Barry K."/>
            <person name="Lee J."/>
            <person name="Mihaltcheva S."/>
            <person name="LaButti K."/>
            <person name="Lipzen A."/>
            <person name="Waldron R."/>
            <person name="Moloney N.M."/>
            <person name="Sperisen C."/>
            <person name="Kredics L."/>
            <person name="Vagvoelgyi C."/>
            <person name="Patrignani A."/>
            <person name="Fitzpatrick D."/>
            <person name="Nagy I."/>
            <person name="Doyle S."/>
            <person name="Anderson J.B."/>
            <person name="Grigoriev I.V."/>
            <person name="Gueldener U."/>
            <person name="Muensterkoetter M."/>
            <person name="Nagy L.G."/>
        </authorList>
    </citation>
    <scope>NUCLEOTIDE SEQUENCE [LARGE SCALE GENOMIC DNA]</scope>
    <source>
        <strain evidence="2">C18/9</strain>
    </source>
</reference>